<comment type="caution">
    <text evidence="2">The sequence shown here is derived from an EMBL/GenBank/DDBJ whole genome shotgun (WGS) entry which is preliminary data.</text>
</comment>
<reference evidence="2" key="1">
    <citation type="journal article" date="2019" name="Sci. Rep.">
        <title>Draft genome of Tanacetum cinerariifolium, the natural source of mosquito coil.</title>
        <authorList>
            <person name="Yamashiro T."/>
            <person name="Shiraishi A."/>
            <person name="Satake H."/>
            <person name="Nakayama K."/>
        </authorList>
    </citation>
    <scope>NUCLEOTIDE SEQUENCE</scope>
</reference>
<dbReference type="EMBL" id="BKCJ010124929">
    <property type="protein sequence ID" value="GEX70801.1"/>
    <property type="molecule type" value="Genomic_DNA"/>
</dbReference>
<proteinExistence type="predicted"/>
<accession>A0A699H9R1</accession>
<protein>
    <submittedName>
        <fullName evidence="2">Uncharacterized protein</fullName>
    </submittedName>
</protein>
<name>A0A699H9R1_TANCI</name>
<organism evidence="2">
    <name type="scientific">Tanacetum cinerariifolium</name>
    <name type="common">Dalmatian daisy</name>
    <name type="synonym">Chrysanthemum cinerariifolium</name>
    <dbReference type="NCBI Taxonomy" id="118510"/>
    <lineage>
        <taxon>Eukaryota</taxon>
        <taxon>Viridiplantae</taxon>
        <taxon>Streptophyta</taxon>
        <taxon>Embryophyta</taxon>
        <taxon>Tracheophyta</taxon>
        <taxon>Spermatophyta</taxon>
        <taxon>Magnoliopsida</taxon>
        <taxon>eudicotyledons</taxon>
        <taxon>Gunneridae</taxon>
        <taxon>Pentapetalae</taxon>
        <taxon>asterids</taxon>
        <taxon>campanulids</taxon>
        <taxon>Asterales</taxon>
        <taxon>Asteraceae</taxon>
        <taxon>Asteroideae</taxon>
        <taxon>Anthemideae</taxon>
        <taxon>Anthemidinae</taxon>
        <taxon>Tanacetum</taxon>
    </lineage>
</organism>
<gene>
    <name evidence="2" type="ORF">Tci_342776</name>
</gene>
<dbReference type="AlphaFoldDB" id="A0A699H9R1"/>
<feature type="region of interest" description="Disordered" evidence="1">
    <location>
        <begin position="1"/>
        <end position="26"/>
    </location>
</feature>
<evidence type="ECO:0000256" key="1">
    <source>
        <dbReference type="SAM" id="MobiDB-lite"/>
    </source>
</evidence>
<sequence>MDQPLSSPEPLLTVDSIGPRDKNPLGTVAKTAESRGDHSLHIPRYDSTNTSVHNYVDIVDENEETNSLQLQSFASLSLARGAFAQKDILERNVKDEHDGCVGKFQALESERDDLASINND</sequence>
<evidence type="ECO:0000313" key="2">
    <source>
        <dbReference type="EMBL" id="GEX70801.1"/>
    </source>
</evidence>